<evidence type="ECO:0000256" key="4">
    <source>
        <dbReference type="ARBA" id="ARBA00022692"/>
    </source>
</evidence>
<comment type="subcellular location">
    <subcellularLocation>
        <location evidence="1 7">Membrane</location>
        <topology evidence="1 7">Multi-pass membrane protein</topology>
    </subcellularLocation>
</comment>
<dbReference type="AlphaFoldDB" id="A0ABD3CPJ4"/>
<feature type="transmembrane region" description="Helical" evidence="7">
    <location>
        <begin position="243"/>
        <end position="265"/>
    </location>
</feature>
<feature type="transmembrane region" description="Helical" evidence="7">
    <location>
        <begin position="163"/>
        <end position="184"/>
    </location>
</feature>
<evidence type="ECO:0000256" key="1">
    <source>
        <dbReference type="ARBA" id="ARBA00004141"/>
    </source>
</evidence>
<accession>A0ABD3CPJ4</accession>
<gene>
    <name evidence="9" type="ORF">CASFOL_024867</name>
</gene>
<feature type="transmembrane region" description="Helical" evidence="7">
    <location>
        <begin position="204"/>
        <end position="222"/>
    </location>
</feature>
<reference evidence="10" key="1">
    <citation type="journal article" date="2024" name="IScience">
        <title>Strigolactones Initiate the Formation of Haustorium-like Structures in Castilleja.</title>
        <authorList>
            <person name="Buerger M."/>
            <person name="Peterson D."/>
            <person name="Chory J."/>
        </authorList>
    </citation>
    <scope>NUCLEOTIDE SEQUENCE [LARGE SCALE GENOMIC DNA]</scope>
</reference>
<keyword evidence="3 7" id="KW-0813">Transport</keyword>
<comment type="caution">
    <text evidence="7">Lacks conserved residue(s) required for the propagation of feature annotation.</text>
</comment>
<feature type="transmembrane region" description="Helical" evidence="7">
    <location>
        <begin position="35"/>
        <end position="56"/>
    </location>
</feature>
<dbReference type="GO" id="GO:0016020">
    <property type="term" value="C:membrane"/>
    <property type="evidence" value="ECO:0007669"/>
    <property type="project" value="UniProtKB-SubCell"/>
</dbReference>
<proteinExistence type="inferred from homology"/>
<keyword evidence="10" id="KW-1185">Reference proteome</keyword>
<keyword evidence="4 7" id="KW-0812">Transmembrane</keyword>
<feature type="transmembrane region" description="Helical" evidence="7">
    <location>
        <begin position="76"/>
        <end position="95"/>
    </location>
</feature>
<feature type="transmembrane region" description="Helical" evidence="7">
    <location>
        <begin position="107"/>
        <end position="125"/>
    </location>
</feature>
<evidence type="ECO:0000256" key="7">
    <source>
        <dbReference type="RuleBase" id="RU368015"/>
    </source>
</evidence>
<dbReference type="GO" id="GO:0015211">
    <property type="term" value="F:purine nucleoside transmembrane transporter activity"/>
    <property type="evidence" value="ECO:0007669"/>
    <property type="project" value="UniProtKB-UniRule"/>
</dbReference>
<feature type="transmembrane region" description="Helical" evidence="7">
    <location>
        <begin position="271"/>
        <end position="292"/>
    </location>
</feature>
<dbReference type="InterPro" id="IPR030182">
    <property type="entry name" value="PUP_plant"/>
</dbReference>
<comment type="similarity">
    <text evidence="2 7">Belongs to the purine permeases (TC 2.A.7.14) family.</text>
</comment>
<evidence type="ECO:0000256" key="5">
    <source>
        <dbReference type="ARBA" id="ARBA00022989"/>
    </source>
</evidence>
<dbReference type="EMBL" id="JAVIJP010000032">
    <property type="protein sequence ID" value="KAL3631883.1"/>
    <property type="molecule type" value="Genomic_DNA"/>
</dbReference>
<dbReference type="SUPFAM" id="SSF103481">
    <property type="entry name" value="Multidrug resistance efflux transporter EmrE"/>
    <property type="match status" value="1"/>
</dbReference>
<protein>
    <recommendedName>
        <fullName evidence="7">Probable purine permease</fullName>
    </recommendedName>
</protein>
<feature type="region of interest" description="Disordered" evidence="8">
    <location>
        <begin position="325"/>
        <end position="346"/>
    </location>
</feature>
<evidence type="ECO:0000313" key="9">
    <source>
        <dbReference type="EMBL" id="KAL3631883.1"/>
    </source>
</evidence>
<sequence>MNVIFFTISCLMLAIGICGCPLLIRLYFIHGGKRLWFSSFLQTGGFPIMLIPLLVAYTRRHNRSAGTNLFYMKPRLLAATSVIGIITGLGNYFYVYGVAQLPVSTSSLILASQLAFTAVFAFLLVKQKFTAYSVNAVVLLTVAATVLGMHTSSDRPAGESSKAYLLGFFMTLVSAVVYGLMLPLVELSIKKAKQAVTFTLGLEMQLVMGFVATTFCTVGMLINNDFKAIAREAKAYELGETNYYLVVISIAMFCQCFSMGAFGIIFYSSSLVSGMAIAVLLPATELLAVIFFHEKFQAEKGVSLFLSLWGFISYFYGEIKHNNNGSNNNDDNKTKNMSMNQTEEGTELAFQTTVDL</sequence>
<feature type="transmembrane region" description="Helical" evidence="7">
    <location>
        <begin position="6"/>
        <end position="28"/>
    </location>
</feature>
<comment type="caution">
    <text evidence="9">The sequence shown here is derived from an EMBL/GenBank/DDBJ whole genome shotgun (WGS) entry which is preliminary data.</text>
</comment>
<evidence type="ECO:0000256" key="2">
    <source>
        <dbReference type="ARBA" id="ARBA00006213"/>
    </source>
</evidence>
<evidence type="ECO:0000256" key="8">
    <source>
        <dbReference type="SAM" id="MobiDB-lite"/>
    </source>
</evidence>
<dbReference type="GO" id="GO:0005345">
    <property type="term" value="F:purine nucleobase transmembrane transporter activity"/>
    <property type="evidence" value="ECO:0007669"/>
    <property type="project" value="UniProtKB-UniRule"/>
</dbReference>
<dbReference type="InterPro" id="IPR037185">
    <property type="entry name" value="EmrE-like"/>
</dbReference>
<evidence type="ECO:0000256" key="6">
    <source>
        <dbReference type="ARBA" id="ARBA00023136"/>
    </source>
</evidence>
<feature type="transmembrane region" description="Helical" evidence="7">
    <location>
        <begin position="131"/>
        <end position="151"/>
    </location>
</feature>
<organism evidence="9 10">
    <name type="scientific">Castilleja foliolosa</name>
    <dbReference type="NCBI Taxonomy" id="1961234"/>
    <lineage>
        <taxon>Eukaryota</taxon>
        <taxon>Viridiplantae</taxon>
        <taxon>Streptophyta</taxon>
        <taxon>Embryophyta</taxon>
        <taxon>Tracheophyta</taxon>
        <taxon>Spermatophyta</taxon>
        <taxon>Magnoliopsida</taxon>
        <taxon>eudicotyledons</taxon>
        <taxon>Gunneridae</taxon>
        <taxon>Pentapetalae</taxon>
        <taxon>asterids</taxon>
        <taxon>lamiids</taxon>
        <taxon>Lamiales</taxon>
        <taxon>Orobanchaceae</taxon>
        <taxon>Pedicularideae</taxon>
        <taxon>Castillejinae</taxon>
        <taxon>Castilleja</taxon>
    </lineage>
</organism>
<keyword evidence="5 7" id="KW-1133">Transmembrane helix</keyword>
<dbReference type="Proteomes" id="UP001632038">
    <property type="component" value="Unassembled WGS sequence"/>
</dbReference>
<evidence type="ECO:0000313" key="10">
    <source>
        <dbReference type="Proteomes" id="UP001632038"/>
    </source>
</evidence>
<feature type="compositionally biased region" description="Low complexity" evidence="8">
    <location>
        <begin position="325"/>
        <end position="340"/>
    </location>
</feature>
<keyword evidence="6 7" id="KW-0472">Membrane</keyword>
<name>A0ABD3CPJ4_9LAMI</name>
<evidence type="ECO:0000256" key="3">
    <source>
        <dbReference type="ARBA" id="ARBA00022448"/>
    </source>
</evidence>
<dbReference type="PANTHER" id="PTHR31376">
    <property type="entry name" value="OS09G0467300 PROTEIN-RELATED"/>
    <property type="match status" value="1"/>
</dbReference>
<dbReference type="PANTHER" id="PTHR31376:SF1">
    <property type="entry name" value="PURINE PERMEASE 2"/>
    <property type="match status" value="1"/>
</dbReference>
<dbReference type="Pfam" id="PF16913">
    <property type="entry name" value="PUNUT"/>
    <property type="match status" value="1"/>
</dbReference>